<comment type="caution">
    <text evidence="1">The sequence shown here is derived from an EMBL/GenBank/DDBJ whole genome shotgun (WGS) entry which is preliminary data.</text>
</comment>
<dbReference type="Proteomes" id="UP001597533">
    <property type="component" value="Unassembled WGS sequence"/>
</dbReference>
<dbReference type="RefSeq" id="WP_183484139.1">
    <property type="nucleotide sequence ID" value="NZ_JBHUOV010000001.1"/>
</dbReference>
<accession>A0ABW5WLS7</accession>
<evidence type="ECO:0000313" key="2">
    <source>
        <dbReference type="Proteomes" id="UP001597533"/>
    </source>
</evidence>
<name>A0ABW5WLS7_9FLAO</name>
<proteinExistence type="predicted"/>
<dbReference type="EMBL" id="JBHUOV010000001">
    <property type="protein sequence ID" value="MFD2822085.1"/>
    <property type="molecule type" value="Genomic_DNA"/>
</dbReference>
<gene>
    <name evidence="1" type="ORF">ACFS5M_00285</name>
</gene>
<reference evidence="2" key="1">
    <citation type="journal article" date="2019" name="Int. J. Syst. Evol. Microbiol.">
        <title>The Global Catalogue of Microorganisms (GCM) 10K type strain sequencing project: providing services to taxonomists for standard genome sequencing and annotation.</title>
        <authorList>
            <consortium name="The Broad Institute Genomics Platform"/>
            <consortium name="The Broad Institute Genome Sequencing Center for Infectious Disease"/>
            <person name="Wu L."/>
            <person name="Ma J."/>
        </authorList>
    </citation>
    <scope>NUCLEOTIDE SEQUENCE [LARGE SCALE GENOMIC DNA]</scope>
    <source>
        <strain evidence="2">KCTC 32141</strain>
    </source>
</reference>
<protein>
    <submittedName>
        <fullName evidence="1">Uncharacterized protein</fullName>
    </submittedName>
</protein>
<organism evidence="1 2">
    <name type="scientific">Lacinutrix iliipiscaria</name>
    <dbReference type="NCBI Taxonomy" id="1230532"/>
    <lineage>
        <taxon>Bacteria</taxon>
        <taxon>Pseudomonadati</taxon>
        <taxon>Bacteroidota</taxon>
        <taxon>Flavobacteriia</taxon>
        <taxon>Flavobacteriales</taxon>
        <taxon>Flavobacteriaceae</taxon>
        <taxon>Lacinutrix</taxon>
    </lineage>
</organism>
<evidence type="ECO:0000313" key="1">
    <source>
        <dbReference type="EMBL" id="MFD2822085.1"/>
    </source>
</evidence>
<keyword evidence="2" id="KW-1185">Reference proteome</keyword>
<sequence length="52" mass="5960">MAHDNKELNEKQPYVVTVEGSLGLLAYGDIGLRAWREVKNKSKEEKNTNEKK</sequence>